<evidence type="ECO:0000313" key="3">
    <source>
        <dbReference type="EMBL" id="KAK1938346.1"/>
    </source>
</evidence>
<evidence type="ECO:0000256" key="2">
    <source>
        <dbReference type="SAM" id="Phobius"/>
    </source>
</evidence>
<proteinExistence type="predicted"/>
<keyword evidence="4" id="KW-1185">Reference proteome</keyword>
<reference evidence="3" key="2">
    <citation type="submission" date="2021-05" db="EMBL/GenBank/DDBJ databases">
        <authorList>
            <person name="Pain A."/>
        </authorList>
    </citation>
    <scope>NUCLEOTIDE SEQUENCE</scope>
    <source>
        <strain evidence="3">1802A</strain>
    </source>
</reference>
<keyword evidence="2" id="KW-1133">Transmembrane helix</keyword>
<dbReference type="EMBL" id="JAHBMH010000024">
    <property type="protein sequence ID" value="KAK1938346.1"/>
    <property type="molecule type" value="Genomic_DNA"/>
</dbReference>
<keyword evidence="2" id="KW-0472">Membrane</keyword>
<evidence type="ECO:0000313" key="4">
    <source>
        <dbReference type="Proteomes" id="UP001195914"/>
    </source>
</evidence>
<feature type="transmembrane region" description="Helical" evidence="2">
    <location>
        <begin position="838"/>
        <end position="859"/>
    </location>
</feature>
<gene>
    <name evidence="3" type="ORF">X943_000434</name>
</gene>
<accession>A0AAD9LJ77</accession>
<feature type="non-terminal residue" evidence="3">
    <location>
        <position position="904"/>
    </location>
</feature>
<feature type="transmembrane region" description="Helical" evidence="2">
    <location>
        <begin position="871"/>
        <end position="896"/>
    </location>
</feature>
<comment type="caution">
    <text evidence="3">The sequence shown here is derived from an EMBL/GenBank/DDBJ whole genome shotgun (WGS) entry which is preliminary data.</text>
</comment>
<feature type="non-terminal residue" evidence="3">
    <location>
        <position position="1"/>
    </location>
</feature>
<feature type="compositionally biased region" description="Low complexity" evidence="1">
    <location>
        <begin position="196"/>
        <end position="205"/>
    </location>
</feature>
<name>A0AAD9LJ77_BABDI</name>
<protein>
    <submittedName>
        <fullName evidence="3">Uncharacterized protein</fullName>
    </submittedName>
</protein>
<evidence type="ECO:0000256" key="1">
    <source>
        <dbReference type="SAM" id="MobiDB-lite"/>
    </source>
</evidence>
<dbReference type="AlphaFoldDB" id="A0AAD9LJ77"/>
<dbReference type="Proteomes" id="UP001195914">
    <property type="component" value="Unassembled WGS sequence"/>
</dbReference>
<feature type="region of interest" description="Disordered" evidence="1">
    <location>
        <begin position="183"/>
        <end position="212"/>
    </location>
</feature>
<organism evidence="3 4">
    <name type="scientific">Babesia divergens</name>
    <dbReference type="NCBI Taxonomy" id="32595"/>
    <lineage>
        <taxon>Eukaryota</taxon>
        <taxon>Sar</taxon>
        <taxon>Alveolata</taxon>
        <taxon>Apicomplexa</taxon>
        <taxon>Aconoidasida</taxon>
        <taxon>Piroplasmida</taxon>
        <taxon>Babesiidae</taxon>
        <taxon>Babesia</taxon>
    </lineage>
</organism>
<sequence>TCNYRLLQEIKRDLLWVLSCYISRYEKLYTTVEQVVSKACELICVPCRFEKAMCCLRGCLICHKGIPHYKCENCVYANTDVLKSTIIFTKCNIRTSICKAKELCVSIGAESCFSAVPDEVDIKVLQETVTVLERYLCEMFQLLLVGRLMDEWLFLCQSMNTICVNLDFILKGLCSKECKAHKHPTGCENEEQNKCSNSAPSSSSPPADPAAKELPNPSNCGCALLAKLFDCTLKLHKKQCEAADRMLKNNFPSLEESMPLLSNVRAMVMLTSKYTLLTDRAFNNVTPPACALQSDKCDPLCSQYNPQLDELLDMLLLDLDKLTNGDQILNLTISIVSCLKTNDLVEPIAPPKRSLMFGKHLSDVLLLSCTVGWKVVDLLMSPVSCDYEKYHCDCKSETCTSCQPRHASSSECNLPCKQCSEKCCQCSCGKCNCKCYCDSATSDGATTVHTCDSQTQCQCKCKGSCMKCCNPTECPDLEKILCELNKIETSCTSPSTDAPCSSTKSVASCASPSVPDTCKGIMKSMCCLNSGIAVTFSAIKAFLCCSKDKDSIAVSNICNFTKYMESITKCGDKESTCIESCCSKGDKKDGCVNGNAYCAVKSLLTSKEATVSTCTTGGTDEQCCQDNCIGCTLSRCCGPNCQQTNDGTPCCLNLKAVLDHLKHISLFMLCINNDYVCFCATVCKIRCAGENVAALAICIWSTCCTIVTKLGELVKTAKDKATRLTSAMKCVNSKLDENICLFNRGIKTLTYRLGTLNARNIGYNSALNVQDQSMKNNAEIMSDLNRYANELHEQILDLSSLLCTTRCSVYMDSVRDLLCKFLFMGNGKGRGALELGSYTLFLGPYFFVMFFLLLSGLGIDLLPYMATTHSYVLYLLMGIIGALLASYSIMSGFLSLSKFPRQAG</sequence>
<reference evidence="3" key="1">
    <citation type="journal article" date="2014" name="Nucleic Acids Res.">
        <title>The evolutionary dynamics of variant antigen genes in Babesia reveal a history of genomic innovation underlying host-parasite interaction.</title>
        <authorList>
            <person name="Jackson A.P."/>
            <person name="Otto T.D."/>
            <person name="Darby A."/>
            <person name="Ramaprasad A."/>
            <person name="Xia D."/>
            <person name="Echaide I.E."/>
            <person name="Farber M."/>
            <person name="Gahlot S."/>
            <person name="Gamble J."/>
            <person name="Gupta D."/>
            <person name="Gupta Y."/>
            <person name="Jackson L."/>
            <person name="Malandrin L."/>
            <person name="Malas T.B."/>
            <person name="Moussa E."/>
            <person name="Nair M."/>
            <person name="Reid A.J."/>
            <person name="Sanders M."/>
            <person name="Sharma J."/>
            <person name="Tracey A."/>
            <person name="Quail M.A."/>
            <person name="Weir W."/>
            <person name="Wastling J.M."/>
            <person name="Hall N."/>
            <person name="Willadsen P."/>
            <person name="Lingelbach K."/>
            <person name="Shiels B."/>
            <person name="Tait A."/>
            <person name="Berriman M."/>
            <person name="Allred D.R."/>
            <person name="Pain A."/>
        </authorList>
    </citation>
    <scope>NUCLEOTIDE SEQUENCE</scope>
    <source>
        <strain evidence="3">1802A</strain>
    </source>
</reference>
<keyword evidence="2" id="KW-0812">Transmembrane</keyword>